<gene>
    <name evidence="1" type="ORF">S12H4_49498</name>
</gene>
<accession>X1U574</accession>
<proteinExistence type="predicted"/>
<dbReference type="AlphaFoldDB" id="X1U574"/>
<organism evidence="1">
    <name type="scientific">marine sediment metagenome</name>
    <dbReference type="NCBI Taxonomy" id="412755"/>
    <lineage>
        <taxon>unclassified sequences</taxon>
        <taxon>metagenomes</taxon>
        <taxon>ecological metagenomes</taxon>
    </lineage>
</organism>
<reference evidence="1" key="1">
    <citation type="journal article" date="2014" name="Front. Microbiol.">
        <title>High frequency of phylogenetically diverse reductive dehalogenase-homologous genes in deep subseafloor sedimentary metagenomes.</title>
        <authorList>
            <person name="Kawai M."/>
            <person name="Futagami T."/>
            <person name="Toyoda A."/>
            <person name="Takaki Y."/>
            <person name="Nishi S."/>
            <person name="Hori S."/>
            <person name="Arai W."/>
            <person name="Tsubouchi T."/>
            <person name="Morono Y."/>
            <person name="Uchiyama I."/>
            <person name="Ito T."/>
            <person name="Fujiyama A."/>
            <person name="Inagaki F."/>
            <person name="Takami H."/>
        </authorList>
    </citation>
    <scope>NUCLEOTIDE SEQUENCE</scope>
    <source>
        <strain evidence="1">Expedition CK06-06</strain>
    </source>
</reference>
<name>X1U574_9ZZZZ</name>
<comment type="caution">
    <text evidence="1">The sequence shown here is derived from an EMBL/GenBank/DDBJ whole genome shotgun (WGS) entry which is preliminary data.</text>
</comment>
<evidence type="ECO:0000313" key="1">
    <source>
        <dbReference type="EMBL" id="GAJ12644.1"/>
    </source>
</evidence>
<dbReference type="EMBL" id="BARW01031062">
    <property type="protein sequence ID" value="GAJ12644.1"/>
    <property type="molecule type" value="Genomic_DNA"/>
</dbReference>
<protein>
    <submittedName>
        <fullName evidence="1">Uncharacterized protein</fullName>
    </submittedName>
</protein>
<sequence>MGKTPDVYLGNGIVASRKGKRIVLAWRSTTGQVNTPLISLTSAMFKALIAFEATCNERTIANNVPD</sequence>